<feature type="region of interest" description="Disordered" evidence="1">
    <location>
        <begin position="488"/>
        <end position="522"/>
    </location>
</feature>
<feature type="region of interest" description="Disordered" evidence="1">
    <location>
        <begin position="439"/>
        <end position="458"/>
    </location>
</feature>
<keyword evidence="2" id="KW-0812">Transmembrane</keyword>
<dbReference type="EMBL" id="FOXW01000001">
    <property type="protein sequence ID" value="SFQ03900.1"/>
    <property type="molecule type" value="Genomic_DNA"/>
</dbReference>
<evidence type="ECO:0000313" key="4">
    <source>
        <dbReference type="Proteomes" id="UP000199136"/>
    </source>
</evidence>
<proteinExistence type="predicted"/>
<feature type="transmembrane region" description="Helical" evidence="2">
    <location>
        <begin position="21"/>
        <end position="44"/>
    </location>
</feature>
<evidence type="ECO:0000256" key="1">
    <source>
        <dbReference type="SAM" id="MobiDB-lite"/>
    </source>
</evidence>
<protein>
    <submittedName>
        <fullName evidence="3">Uncharacterized protein</fullName>
    </submittedName>
</protein>
<sequence length="628" mass="72301">MGCLNLKGGYFQLDKRIKIKLYLTILLVLLCILLVPNAKVYAYFSDDISEDSGIELTLGSIDLKVKEKSNRVVNLETGQNKIQLEETIQNEGTLTGKIAYRILFKNINSNKVSFQSEYKMLTDGSSNNSLMIEPNESKVVSVEVDITSIQSQIEHTEVQIEFVLFQTNGTIEKPLFHDNEAVFYSLKLTEDPFWNNNDVDTVGNYKIAIEKPNTFYFIKNDKKHLGMNVGIIYIESKHSVKKWENVINFSSSPHFSISRIDTDANNTRAKIYFYLDRPTTTDLNKVFYTNKSSIHIGGSKKEFEYSANLIFLSSDLFNSSALSIEESAINIGSSANERISLQYMTKSDDGFKRNDLKFDSVYLLSAVIKRPLWWDEPLEVLDNKISLDVNGFIKLIEAITSGNIYKLEAKLSHPKENNIIISRYLTYKVVSETRSVKSDGASNLSIDNSKNYSSNENKVSKRYVAPKNEYKTDKSSFDEQNKKIEKVKPDSKVVAVPESEENRAPENQIKSPEKQTDKPKEQINELDEFRLPTDEQFKYMELIFNEKSYYIGLTQDQINWIMKYKTIQEFSDQLTGENQALYVKYDKIVGIDNIEQYIYQLAEEKQLDFEIVVEDIPERDILQIKFTR</sequence>
<gene>
    <name evidence="3" type="ORF">SAMN04488506_0420</name>
</gene>
<keyword evidence="2" id="KW-1133">Transmembrane helix</keyword>
<reference evidence="3 4" key="1">
    <citation type="submission" date="2016-10" db="EMBL/GenBank/DDBJ databases">
        <authorList>
            <person name="de Groot N.N."/>
        </authorList>
    </citation>
    <scope>NUCLEOTIDE SEQUENCE [LARGE SCALE GENOMIC DNA]</scope>
    <source>
        <strain evidence="3 4">DSM 20581</strain>
    </source>
</reference>
<feature type="compositionally biased region" description="Basic and acidic residues" evidence="1">
    <location>
        <begin position="511"/>
        <end position="522"/>
    </location>
</feature>
<dbReference type="AlphaFoldDB" id="A0A1I5V8Z5"/>
<organism evidence="3 4">
    <name type="scientific">Desemzia incerta</name>
    <dbReference type="NCBI Taxonomy" id="82801"/>
    <lineage>
        <taxon>Bacteria</taxon>
        <taxon>Bacillati</taxon>
        <taxon>Bacillota</taxon>
        <taxon>Bacilli</taxon>
        <taxon>Lactobacillales</taxon>
        <taxon>Carnobacteriaceae</taxon>
        <taxon>Desemzia</taxon>
    </lineage>
</organism>
<feature type="compositionally biased region" description="Polar residues" evidence="1">
    <location>
        <begin position="440"/>
        <end position="457"/>
    </location>
</feature>
<keyword evidence="2" id="KW-0472">Membrane</keyword>
<keyword evidence="4" id="KW-1185">Reference proteome</keyword>
<evidence type="ECO:0000256" key="2">
    <source>
        <dbReference type="SAM" id="Phobius"/>
    </source>
</evidence>
<dbReference type="Proteomes" id="UP000199136">
    <property type="component" value="Unassembled WGS sequence"/>
</dbReference>
<accession>A0A1I5V8Z5</accession>
<name>A0A1I5V8Z5_9LACT</name>
<evidence type="ECO:0000313" key="3">
    <source>
        <dbReference type="EMBL" id="SFQ03900.1"/>
    </source>
</evidence>